<dbReference type="Pfam" id="PF13036">
    <property type="entry name" value="LpoB"/>
    <property type="match status" value="1"/>
</dbReference>
<proteinExistence type="predicted"/>
<sequence>MIKFIAVLIVLMISQGCAAWYKAYGFKSEEELKTLSAIPRLLDACENPHVAKDYLVWQILGETEKYLANLGPEALPELARALEHKKFDVFDCALRAMTIIIIKDTPRSSKLLEPIMDKVVTAIWKQRYSKAGRDRLKYTPIFSKLNLVVPIMDKVDTAIWELKYGGGVQYSLKIIGEYLPTAAALISQLEAGAQVEVQANARDPAGPSDKAPVKARAPLRSSAVQTVPIEEEAPLNLVKQPKRPMEQPKNRPIVAVFGVENRAGLRRGEIEELTRYIATKMVESGRYKIVPEAELKKILRKEKAASYEACFDEACQIEIGKELAAEKSLSTRIARLGDICIVSLQLYDLREAAAGRAASARGGCALQAVFASIDTVLEAI</sequence>
<dbReference type="AlphaFoldDB" id="A0A1G2D1P1"/>
<comment type="caution">
    <text evidence="1">The sequence shown here is derived from an EMBL/GenBank/DDBJ whole genome shotgun (WGS) entry which is preliminary data.</text>
</comment>
<evidence type="ECO:0000313" key="1">
    <source>
        <dbReference type="EMBL" id="OGZ07556.1"/>
    </source>
</evidence>
<dbReference type="InterPro" id="IPR014094">
    <property type="entry name" value="LpoB"/>
</dbReference>
<reference evidence="1 2" key="1">
    <citation type="journal article" date="2016" name="Nat. Commun.">
        <title>Thousands of microbial genomes shed light on interconnected biogeochemical processes in an aquifer system.</title>
        <authorList>
            <person name="Anantharaman K."/>
            <person name="Brown C.T."/>
            <person name="Hug L.A."/>
            <person name="Sharon I."/>
            <person name="Castelle C.J."/>
            <person name="Probst A.J."/>
            <person name="Thomas B.C."/>
            <person name="Singh A."/>
            <person name="Wilkins M.J."/>
            <person name="Karaoz U."/>
            <person name="Brodie E.L."/>
            <person name="Williams K.H."/>
            <person name="Hubbard S.S."/>
            <person name="Banfield J.F."/>
        </authorList>
    </citation>
    <scope>NUCLEOTIDE SEQUENCE [LARGE SCALE GENOMIC DNA]</scope>
</reference>
<dbReference type="Gene3D" id="3.40.50.10610">
    <property type="entry name" value="ABC-type transport auxiliary lipoprotein component"/>
    <property type="match status" value="1"/>
</dbReference>
<dbReference type="STRING" id="1798661.A3D65_03895"/>
<organism evidence="1 2">
    <name type="scientific">Candidatus Lloydbacteria bacterium RIFCSPHIGHO2_02_FULL_50_13</name>
    <dbReference type="NCBI Taxonomy" id="1798661"/>
    <lineage>
        <taxon>Bacteria</taxon>
        <taxon>Candidatus Lloydiibacteriota</taxon>
    </lineage>
</organism>
<gene>
    <name evidence="1" type="ORF">A3D65_03895</name>
</gene>
<dbReference type="Proteomes" id="UP000177996">
    <property type="component" value="Unassembled WGS sequence"/>
</dbReference>
<protein>
    <submittedName>
        <fullName evidence="1">Uncharacterized protein</fullName>
    </submittedName>
</protein>
<dbReference type="EMBL" id="MHLL01000057">
    <property type="protein sequence ID" value="OGZ07556.1"/>
    <property type="molecule type" value="Genomic_DNA"/>
</dbReference>
<accession>A0A1G2D1P1</accession>
<evidence type="ECO:0000313" key="2">
    <source>
        <dbReference type="Proteomes" id="UP000177996"/>
    </source>
</evidence>
<dbReference type="PROSITE" id="PS51257">
    <property type="entry name" value="PROKAR_LIPOPROTEIN"/>
    <property type="match status" value="1"/>
</dbReference>
<name>A0A1G2D1P1_9BACT</name>